<dbReference type="Pfam" id="PF02682">
    <property type="entry name" value="CT_C_D"/>
    <property type="match status" value="1"/>
</dbReference>
<evidence type="ECO:0000313" key="5">
    <source>
        <dbReference type="EMBL" id="WDR03284.1"/>
    </source>
</evidence>
<dbReference type="GO" id="GO:0016787">
    <property type="term" value="F:hydrolase activity"/>
    <property type="evidence" value="ECO:0007669"/>
    <property type="project" value="UniProtKB-KW"/>
</dbReference>
<dbReference type="InterPro" id="IPR010016">
    <property type="entry name" value="PxpB"/>
</dbReference>
<protein>
    <submittedName>
        <fullName evidence="5">Allophanate hydrolase subunit 1</fullName>
    </submittedName>
</protein>
<evidence type="ECO:0000259" key="4">
    <source>
        <dbReference type="SMART" id="SM00796"/>
    </source>
</evidence>
<evidence type="ECO:0000313" key="6">
    <source>
        <dbReference type="Proteomes" id="UP001220530"/>
    </source>
</evidence>
<dbReference type="PANTHER" id="PTHR34698:SF2">
    <property type="entry name" value="5-OXOPROLINASE SUBUNIT B"/>
    <property type="match status" value="1"/>
</dbReference>
<reference evidence="5 6" key="1">
    <citation type="submission" date="2023-02" db="EMBL/GenBank/DDBJ databases">
        <title>Devosia algicola sp. nov., isolated from the phycosphere of marine algae.</title>
        <authorList>
            <person name="Kim J.M."/>
            <person name="Lee J.K."/>
            <person name="Choi B.J."/>
            <person name="Bayburt H."/>
            <person name="Jeon C.O."/>
        </authorList>
    </citation>
    <scope>NUCLEOTIDE SEQUENCE [LARGE SCALE GENOMIC DNA]</scope>
    <source>
        <strain evidence="5 6">G20-9</strain>
    </source>
</reference>
<dbReference type="SUPFAM" id="SSF160467">
    <property type="entry name" value="PH0987 N-terminal domain-like"/>
    <property type="match status" value="1"/>
</dbReference>
<dbReference type="EMBL" id="CP118246">
    <property type="protein sequence ID" value="WDR03284.1"/>
    <property type="molecule type" value="Genomic_DNA"/>
</dbReference>
<proteinExistence type="predicted"/>
<sequence length="226" mass="24227">MRDPTENDPIAHPLIVPLGDRALLVRFAATLSVAANAAATSFAKKLAQSPPDGVTEIVPSLVSVQINYDPAKISPDRLAAELSLIAWSKLNADGYSGQTWRLPSRFGGEYGPDLEAVAHASDLDVDAFIDAHNATELRVLATGFAPGFVYCGFHGPPLQIPRRSTVRNQVPPGSILFAVGQTAVAATEIPTGWHVIGQTDFRNFDPASSPPTRFRAGDRLIFERTT</sequence>
<dbReference type="PANTHER" id="PTHR34698">
    <property type="entry name" value="5-OXOPROLINASE SUBUNIT B"/>
    <property type="match status" value="1"/>
</dbReference>
<keyword evidence="6" id="KW-1185">Reference proteome</keyword>
<dbReference type="Proteomes" id="UP001220530">
    <property type="component" value="Chromosome"/>
</dbReference>
<dbReference type="Gene3D" id="3.30.1360.40">
    <property type="match status" value="1"/>
</dbReference>
<dbReference type="InterPro" id="IPR029000">
    <property type="entry name" value="Cyclophilin-like_dom_sf"/>
</dbReference>
<keyword evidence="2 5" id="KW-0378">Hydrolase</keyword>
<dbReference type="Gene3D" id="2.40.100.10">
    <property type="entry name" value="Cyclophilin-like"/>
    <property type="match status" value="1"/>
</dbReference>
<keyword evidence="1" id="KW-0547">Nucleotide-binding</keyword>
<accession>A0ABY7YPN5</accession>
<keyword evidence="3" id="KW-0067">ATP-binding</keyword>
<dbReference type="SMART" id="SM00796">
    <property type="entry name" value="AHS1"/>
    <property type="match status" value="1"/>
</dbReference>
<feature type="domain" description="Carboxyltransferase" evidence="4">
    <location>
        <begin position="13"/>
        <end position="214"/>
    </location>
</feature>
<dbReference type="RefSeq" id="WP_282219678.1">
    <property type="nucleotide sequence ID" value="NZ_CP118246.1"/>
</dbReference>
<gene>
    <name evidence="5" type="ORF">PSQ19_03765</name>
</gene>
<dbReference type="InterPro" id="IPR003833">
    <property type="entry name" value="CT_C_D"/>
</dbReference>
<name>A0ABY7YPN5_9HYPH</name>
<evidence type="ECO:0000256" key="3">
    <source>
        <dbReference type="ARBA" id="ARBA00022840"/>
    </source>
</evidence>
<evidence type="ECO:0000256" key="1">
    <source>
        <dbReference type="ARBA" id="ARBA00022741"/>
    </source>
</evidence>
<dbReference type="SUPFAM" id="SSF50891">
    <property type="entry name" value="Cyclophilin-like"/>
    <property type="match status" value="1"/>
</dbReference>
<evidence type="ECO:0000256" key="2">
    <source>
        <dbReference type="ARBA" id="ARBA00022801"/>
    </source>
</evidence>
<organism evidence="5 6">
    <name type="scientific">Devosia algicola</name>
    <dbReference type="NCBI Taxonomy" id="3026418"/>
    <lineage>
        <taxon>Bacteria</taxon>
        <taxon>Pseudomonadati</taxon>
        <taxon>Pseudomonadota</taxon>
        <taxon>Alphaproteobacteria</taxon>
        <taxon>Hyphomicrobiales</taxon>
        <taxon>Devosiaceae</taxon>
        <taxon>Devosia</taxon>
    </lineage>
</organism>